<dbReference type="Proteomes" id="UP000193689">
    <property type="component" value="Unassembled WGS sequence"/>
</dbReference>
<evidence type="ECO:0000256" key="1">
    <source>
        <dbReference type="SAM" id="MobiDB-lite"/>
    </source>
</evidence>
<reference evidence="3 4" key="1">
    <citation type="submission" date="2016-07" db="EMBL/GenBank/DDBJ databases">
        <title>Pervasive Adenine N6-methylation of Active Genes in Fungi.</title>
        <authorList>
            <consortium name="DOE Joint Genome Institute"/>
            <person name="Mondo S.J."/>
            <person name="Dannebaum R.O."/>
            <person name="Kuo R.C."/>
            <person name="Labutti K."/>
            <person name="Haridas S."/>
            <person name="Kuo A."/>
            <person name="Salamov A."/>
            <person name="Ahrendt S.R."/>
            <person name="Lipzen A."/>
            <person name="Sullivan W."/>
            <person name="Andreopoulos W.B."/>
            <person name="Clum A."/>
            <person name="Lindquist E."/>
            <person name="Daum C."/>
            <person name="Ramamoorthy G.K."/>
            <person name="Gryganskyi A."/>
            <person name="Culley D."/>
            <person name="Magnuson J.K."/>
            <person name="James T.Y."/>
            <person name="O'Malley M.A."/>
            <person name="Stajich J.E."/>
            <person name="Spatafora J.W."/>
            <person name="Visel A."/>
            <person name="Grigoriev I.V."/>
        </authorList>
    </citation>
    <scope>NUCLEOTIDE SEQUENCE [LARGE SCALE GENOMIC DNA]</scope>
    <source>
        <strain evidence="3 4">CBS 129021</strain>
    </source>
</reference>
<evidence type="ECO:0000313" key="4">
    <source>
        <dbReference type="Proteomes" id="UP000193689"/>
    </source>
</evidence>
<organism evidence="3 4">
    <name type="scientific">Pseudomassariella vexata</name>
    <dbReference type="NCBI Taxonomy" id="1141098"/>
    <lineage>
        <taxon>Eukaryota</taxon>
        <taxon>Fungi</taxon>
        <taxon>Dikarya</taxon>
        <taxon>Ascomycota</taxon>
        <taxon>Pezizomycotina</taxon>
        <taxon>Sordariomycetes</taxon>
        <taxon>Xylariomycetidae</taxon>
        <taxon>Amphisphaeriales</taxon>
        <taxon>Pseudomassariaceae</taxon>
        <taxon>Pseudomassariella</taxon>
    </lineage>
</organism>
<keyword evidence="2" id="KW-0732">Signal</keyword>
<feature type="signal peptide" evidence="2">
    <location>
        <begin position="1"/>
        <end position="20"/>
    </location>
</feature>
<feature type="compositionally biased region" description="Polar residues" evidence="1">
    <location>
        <begin position="183"/>
        <end position="201"/>
    </location>
</feature>
<dbReference type="EMBL" id="MCFJ01000005">
    <property type="protein sequence ID" value="ORY66123.1"/>
    <property type="molecule type" value="Genomic_DNA"/>
</dbReference>
<proteinExistence type="predicted"/>
<accession>A0A1Y2E3J3</accession>
<dbReference type="InParanoid" id="A0A1Y2E3J3"/>
<gene>
    <name evidence="3" type="ORF">BCR38DRAFT_408091</name>
</gene>
<name>A0A1Y2E3J3_9PEZI</name>
<feature type="region of interest" description="Disordered" evidence="1">
    <location>
        <begin position="117"/>
        <end position="144"/>
    </location>
</feature>
<feature type="chain" id="PRO_5012146796" evidence="2">
    <location>
        <begin position="21"/>
        <end position="223"/>
    </location>
</feature>
<feature type="region of interest" description="Disordered" evidence="1">
    <location>
        <begin position="183"/>
        <end position="204"/>
    </location>
</feature>
<dbReference type="AlphaFoldDB" id="A0A1Y2E3J3"/>
<dbReference type="GeneID" id="63774440"/>
<evidence type="ECO:0000313" key="3">
    <source>
        <dbReference type="EMBL" id="ORY66123.1"/>
    </source>
</evidence>
<keyword evidence="4" id="KW-1185">Reference proteome</keyword>
<sequence length="223" mass="24530">MRPWRRVRTAGLLILDGTLGRATITIINEPTRAQDLIKRCIGPCRKGNLKRGERTKRGRLRRVSWSGRGSGRPTLVCGWTVDEKSDMENKVFRAVRLQQIAGATAGVGYLGHEVSRGISAQQGKPRRKGAKTRPVGVSRSPHDSDTTLFAIRRDVGEDTSSRAQTHHGCCICVSAVYERDSSRQSPASAHETVNTATSQQAAKLHSPLARVSLHLKRQFTTAK</sequence>
<evidence type="ECO:0000256" key="2">
    <source>
        <dbReference type="SAM" id="SignalP"/>
    </source>
</evidence>
<comment type="caution">
    <text evidence="3">The sequence shown here is derived from an EMBL/GenBank/DDBJ whole genome shotgun (WGS) entry which is preliminary data.</text>
</comment>
<dbReference type="RefSeq" id="XP_040717087.1">
    <property type="nucleotide sequence ID" value="XM_040858228.1"/>
</dbReference>
<protein>
    <submittedName>
        <fullName evidence="3">Uncharacterized protein</fullName>
    </submittedName>
</protein>